<evidence type="ECO:0000256" key="1">
    <source>
        <dbReference type="SAM" id="MobiDB-lite"/>
    </source>
</evidence>
<feature type="compositionally biased region" description="Pro residues" evidence="1">
    <location>
        <begin position="48"/>
        <end position="63"/>
    </location>
</feature>
<comment type="caution">
    <text evidence="2">The sequence shown here is derived from an EMBL/GenBank/DDBJ whole genome shotgun (WGS) entry which is preliminary data.</text>
</comment>
<proteinExistence type="predicted"/>
<dbReference type="AlphaFoldDB" id="A0A5J9VFP8"/>
<sequence>MRRRAWSPAKQYRKQRKVVIEVLPAPIFLSGNVASDRGAFFSASVQRVPPPPLPNPSPPPSQPPCTFSSPPCPLPFQARHQAPPSGHGPPSSTTYSTPGLLTSGLSFCAKKRRVSWTHRRGTSPDLRDQSSLARPLRRLSCRRP</sequence>
<feature type="region of interest" description="Disordered" evidence="1">
    <location>
        <begin position="44"/>
        <end position="98"/>
    </location>
</feature>
<dbReference type="Proteomes" id="UP000324897">
    <property type="component" value="Unassembled WGS sequence"/>
</dbReference>
<gene>
    <name evidence="2" type="ORF">EJB05_16971</name>
</gene>
<reference evidence="2 3" key="1">
    <citation type="journal article" date="2019" name="Sci. Rep.">
        <title>A high-quality genome of Eragrostis curvula grass provides insights into Poaceae evolution and supports new strategies to enhance forage quality.</title>
        <authorList>
            <person name="Carballo J."/>
            <person name="Santos B.A.C.M."/>
            <person name="Zappacosta D."/>
            <person name="Garbus I."/>
            <person name="Selva J.P."/>
            <person name="Gallo C.A."/>
            <person name="Diaz A."/>
            <person name="Albertini E."/>
            <person name="Caccamo M."/>
            <person name="Echenique V."/>
        </authorList>
    </citation>
    <scope>NUCLEOTIDE SEQUENCE [LARGE SCALE GENOMIC DNA]</scope>
    <source>
        <strain evidence="3">cv. Victoria</strain>
        <tissue evidence="2">Leaf</tissue>
    </source>
</reference>
<evidence type="ECO:0000313" key="2">
    <source>
        <dbReference type="EMBL" id="TVU35102.1"/>
    </source>
</evidence>
<organism evidence="2 3">
    <name type="scientific">Eragrostis curvula</name>
    <name type="common">weeping love grass</name>
    <dbReference type="NCBI Taxonomy" id="38414"/>
    <lineage>
        <taxon>Eukaryota</taxon>
        <taxon>Viridiplantae</taxon>
        <taxon>Streptophyta</taxon>
        <taxon>Embryophyta</taxon>
        <taxon>Tracheophyta</taxon>
        <taxon>Spermatophyta</taxon>
        <taxon>Magnoliopsida</taxon>
        <taxon>Liliopsida</taxon>
        <taxon>Poales</taxon>
        <taxon>Poaceae</taxon>
        <taxon>PACMAD clade</taxon>
        <taxon>Chloridoideae</taxon>
        <taxon>Eragrostideae</taxon>
        <taxon>Eragrostidinae</taxon>
        <taxon>Eragrostis</taxon>
    </lineage>
</organism>
<feature type="compositionally biased region" description="Basic residues" evidence="1">
    <location>
        <begin position="135"/>
        <end position="144"/>
    </location>
</feature>
<protein>
    <submittedName>
        <fullName evidence="2">Uncharacterized protein</fullName>
    </submittedName>
</protein>
<name>A0A5J9VFP8_9POAL</name>
<feature type="region of interest" description="Disordered" evidence="1">
    <location>
        <begin position="114"/>
        <end position="144"/>
    </location>
</feature>
<keyword evidence="3" id="KW-1185">Reference proteome</keyword>
<evidence type="ECO:0000313" key="3">
    <source>
        <dbReference type="Proteomes" id="UP000324897"/>
    </source>
</evidence>
<feature type="compositionally biased region" description="Low complexity" evidence="1">
    <location>
        <begin position="83"/>
        <end position="98"/>
    </location>
</feature>
<dbReference type="Gramene" id="TVU35102">
    <property type="protein sequence ID" value="TVU35102"/>
    <property type="gene ID" value="EJB05_16971"/>
</dbReference>
<dbReference type="EMBL" id="RWGY01000009">
    <property type="protein sequence ID" value="TVU35102.1"/>
    <property type="molecule type" value="Genomic_DNA"/>
</dbReference>
<accession>A0A5J9VFP8</accession>